<reference evidence="2" key="1">
    <citation type="submission" date="2016-10" db="EMBL/GenBank/DDBJ databases">
        <authorList>
            <person name="Varghese N."/>
            <person name="Submissions S."/>
        </authorList>
    </citation>
    <scope>NUCLEOTIDE SEQUENCE [LARGE SCALE GENOMIC DNA]</scope>
    <source>
        <strain evidence="2">CGMCC 1.8704</strain>
    </source>
</reference>
<evidence type="ECO:0008006" key="3">
    <source>
        <dbReference type="Google" id="ProtNLM"/>
    </source>
</evidence>
<name>A0A1H8L0B4_9FLAO</name>
<gene>
    <name evidence="1" type="ORF">SAMN04487942_1440</name>
</gene>
<accession>A0A1H8L0B4</accession>
<dbReference type="OrthoDB" id="1524637at2"/>
<organism evidence="1 2">
    <name type="scientific">Flavobacterium sinopsychrotolerans</name>
    <dbReference type="NCBI Taxonomy" id="604089"/>
    <lineage>
        <taxon>Bacteria</taxon>
        <taxon>Pseudomonadati</taxon>
        <taxon>Bacteroidota</taxon>
        <taxon>Flavobacteriia</taxon>
        <taxon>Flavobacteriales</taxon>
        <taxon>Flavobacteriaceae</taxon>
        <taxon>Flavobacterium</taxon>
    </lineage>
</organism>
<protein>
    <recommendedName>
        <fullName evidence="3">Nitrogen regulatory protein P-II family</fullName>
    </recommendedName>
</protein>
<proteinExistence type="predicted"/>
<evidence type="ECO:0000313" key="2">
    <source>
        <dbReference type="Proteomes" id="UP000198657"/>
    </source>
</evidence>
<dbReference type="Proteomes" id="UP000198657">
    <property type="component" value="Unassembled WGS sequence"/>
</dbReference>
<dbReference type="AlphaFoldDB" id="A0A1H8L0B4"/>
<dbReference type="STRING" id="604089.SAMN04487942_1440"/>
<keyword evidence="2" id="KW-1185">Reference proteome</keyword>
<dbReference type="EMBL" id="FODN01000002">
    <property type="protein sequence ID" value="SEN98276.1"/>
    <property type="molecule type" value="Genomic_DNA"/>
</dbReference>
<sequence length="101" mass="11617">MKLLIITAISAFEKDIKKILKQAEVKTFSYKEVKGYKDISEEAVENNWFASEINETESILFYAFVKKENVDPLFDLVSSFNSKQETVSHIHIAVLNIEKSN</sequence>
<evidence type="ECO:0000313" key="1">
    <source>
        <dbReference type="EMBL" id="SEN98276.1"/>
    </source>
</evidence>
<dbReference type="RefSeq" id="WP_091168296.1">
    <property type="nucleotide sequence ID" value="NZ_CBCSFM010000002.1"/>
</dbReference>